<dbReference type="Gene3D" id="1.10.220.150">
    <property type="entry name" value="Arf GTPase activating protein"/>
    <property type="match status" value="1"/>
</dbReference>
<keyword evidence="2" id="KW-0479">Metal-binding</keyword>
<dbReference type="VEuPathDB" id="FungiDB:KRP22_1399"/>
<dbReference type="GO" id="GO:0005543">
    <property type="term" value="F:phospholipid binding"/>
    <property type="evidence" value="ECO:0007669"/>
    <property type="project" value="InterPro"/>
</dbReference>
<name>H3H0T7_PHYRM</name>
<dbReference type="VEuPathDB" id="FungiDB:KRP23_1231"/>
<organism evidence="10 11">
    <name type="scientific">Phytophthora ramorum</name>
    <name type="common">Sudden oak death agent</name>
    <dbReference type="NCBI Taxonomy" id="164328"/>
    <lineage>
        <taxon>Eukaryota</taxon>
        <taxon>Sar</taxon>
        <taxon>Stramenopiles</taxon>
        <taxon>Oomycota</taxon>
        <taxon>Peronosporomycetes</taxon>
        <taxon>Peronosporales</taxon>
        <taxon>Peronosporaceae</taxon>
        <taxon>Phytophthora</taxon>
    </lineage>
</organism>
<feature type="domain" description="Arf-GAP" evidence="8">
    <location>
        <begin position="154"/>
        <end position="284"/>
    </location>
</feature>
<dbReference type="InterPro" id="IPR000008">
    <property type="entry name" value="C2_dom"/>
</dbReference>
<dbReference type="PROSITE" id="PS50222">
    <property type="entry name" value="EF_HAND_2"/>
    <property type="match status" value="1"/>
</dbReference>
<feature type="region of interest" description="Disordered" evidence="6">
    <location>
        <begin position="273"/>
        <end position="298"/>
    </location>
</feature>
<evidence type="ECO:0000259" key="8">
    <source>
        <dbReference type="PROSITE" id="PS50115"/>
    </source>
</evidence>
<dbReference type="Proteomes" id="UP000005238">
    <property type="component" value="Unassembled WGS sequence"/>
</dbReference>
<dbReference type="CDD" id="cd08204">
    <property type="entry name" value="ArfGap"/>
    <property type="match status" value="1"/>
</dbReference>
<dbReference type="eggNOG" id="KOG0703">
    <property type="taxonomic scope" value="Eukaryota"/>
</dbReference>
<dbReference type="PRINTS" id="PR00405">
    <property type="entry name" value="REVINTRACTNG"/>
</dbReference>
<dbReference type="Gene3D" id="1.10.238.10">
    <property type="entry name" value="EF-hand"/>
    <property type="match status" value="1"/>
</dbReference>
<dbReference type="SUPFAM" id="SSF49562">
    <property type="entry name" value="C2 domain (Calcium/lipid-binding domain, CaLB)"/>
    <property type="match status" value="1"/>
</dbReference>
<evidence type="ECO:0000256" key="4">
    <source>
        <dbReference type="ARBA" id="ARBA00022833"/>
    </source>
</evidence>
<dbReference type="EMBL" id="DS566093">
    <property type="status" value="NOT_ANNOTATED_CDS"/>
    <property type="molecule type" value="Genomic_DNA"/>
</dbReference>
<feature type="domain" description="C2" evidence="7">
    <location>
        <begin position="290"/>
        <end position="411"/>
    </location>
</feature>
<keyword evidence="3 5" id="KW-0863">Zinc-finger</keyword>
<dbReference type="AlphaFoldDB" id="H3H0T7"/>
<proteinExistence type="predicted"/>
<sequence>MSHDLKCGVAAALGVRPSKLLLAQMFRACEVPGHELRVTQDEFVRVVQSRLARTDLLEDVRRLFKALDLRAEGFISYRSFQQACSTALPLANQETLLRAFREADRDGDGRRGSRIASRLVYVGHLHLMNNEIFAGGMATPSSPSSDAQQEAVKSRLFAVLRRPENDQCADCGAATPKWATVTHGGFICTQCAGVHRSLGVHVSFVLSVMLDKWTDDQVKTMDTIGNTKLNQQLERTLSLQLRLNAQTPKKPEAQTPRADRERFIRAKYEDRLFSGGVNNSPPKPPSPAKRSPTKAAATTQGMVEYTGVVVIDLKEAKELAGMNISGKSDPYVTFRLGEQSISSKRVDNSVTPQWNQQLMLSWDGTSPLEVELYDYNKVNADRPMGAFAVSAQQLASLPDATDTDGPYEDWYPVIMPRDWATNFSEHMVAGAEGVTKGIYRGITGVFKDPIKGARENGLEGFAKGVGTGVAGVVYRPMKGLGTMVKHSALSVGVGRKHRTNSTGSEGESGSSSPDSRDYVAAGSVRLALSLQKFS</sequence>
<dbReference type="PANTHER" id="PTHR46220">
    <property type="entry name" value="ADP-RIBOSYLATION FACTOR GTPASE-ACTIVATING PROTEIN AGD12"/>
    <property type="match status" value="1"/>
</dbReference>
<dbReference type="SMART" id="SM00105">
    <property type="entry name" value="ArfGap"/>
    <property type="match status" value="1"/>
</dbReference>
<dbReference type="EnsemblProtists" id="Phyra83795">
    <property type="protein sequence ID" value="Phyra83795"/>
    <property type="gene ID" value="Phyra83795"/>
</dbReference>
<protein>
    <recommendedName>
        <fullName evidence="12">Calmodulin</fullName>
    </recommendedName>
</protein>
<accession>H3H0T7</accession>
<dbReference type="GO" id="GO:0005509">
    <property type="term" value="F:calcium ion binding"/>
    <property type="evidence" value="ECO:0007669"/>
    <property type="project" value="InterPro"/>
</dbReference>
<evidence type="ECO:0000259" key="7">
    <source>
        <dbReference type="PROSITE" id="PS50004"/>
    </source>
</evidence>
<dbReference type="SUPFAM" id="SSF57863">
    <property type="entry name" value="ArfGap/RecO-like zinc finger"/>
    <property type="match status" value="1"/>
</dbReference>
<dbReference type="SUPFAM" id="SSF47473">
    <property type="entry name" value="EF-hand"/>
    <property type="match status" value="1"/>
</dbReference>
<keyword evidence="1" id="KW-0343">GTPase activation</keyword>
<dbReference type="Pfam" id="PF00168">
    <property type="entry name" value="C2"/>
    <property type="match status" value="1"/>
</dbReference>
<feature type="compositionally biased region" description="Low complexity" evidence="6">
    <location>
        <begin position="501"/>
        <end position="512"/>
    </location>
</feature>
<evidence type="ECO:0000256" key="6">
    <source>
        <dbReference type="SAM" id="MobiDB-lite"/>
    </source>
</evidence>
<dbReference type="InterPro" id="IPR037278">
    <property type="entry name" value="ARFGAP/RecO"/>
</dbReference>
<dbReference type="InterPro" id="IPR002048">
    <property type="entry name" value="EF_hand_dom"/>
</dbReference>
<dbReference type="OMA" id="ICTQCAG"/>
<dbReference type="PANTHER" id="PTHR46220:SF1">
    <property type="entry name" value="ADP-RIBOSYLATION FACTOR GTPASE-ACTIVATING PROTEIN AGD12"/>
    <property type="match status" value="1"/>
</dbReference>
<dbReference type="InterPro" id="IPR011992">
    <property type="entry name" value="EF-hand-dom_pair"/>
</dbReference>
<dbReference type="PROSITE" id="PS50115">
    <property type="entry name" value="ARFGAP"/>
    <property type="match status" value="1"/>
</dbReference>
<dbReference type="PROSITE" id="PS50004">
    <property type="entry name" value="C2"/>
    <property type="match status" value="1"/>
</dbReference>
<dbReference type="eggNOG" id="KOG1809">
    <property type="taxonomic scope" value="Eukaryota"/>
</dbReference>
<dbReference type="InterPro" id="IPR001164">
    <property type="entry name" value="ArfGAP_dom"/>
</dbReference>
<dbReference type="InterPro" id="IPR038508">
    <property type="entry name" value="ArfGAP_dom_sf"/>
</dbReference>
<dbReference type="InParanoid" id="H3H0T7"/>
<dbReference type="HOGENOM" id="CLU_038327_0_0_1"/>
<dbReference type="Gene3D" id="2.60.40.150">
    <property type="entry name" value="C2 domain"/>
    <property type="match status" value="1"/>
</dbReference>
<dbReference type="VEuPathDB" id="FungiDB:KRP22_1400"/>
<dbReference type="STRING" id="164328.H3H0T7"/>
<feature type="region of interest" description="Disordered" evidence="6">
    <location>
        <begin position="491"/>
        <end position="517"/>
    </location>
</feature>
<evidence type="ECO:0000313" key="10">
    <source>
        <dbReference type="EnsemblProtists" id="Phyra83795"/>
    </source>
</evidence>
<evidence type="ECO:0000313" key="11">
    <source>
        <dbReference type="Proteomes" id="UP000005238"/>
    </source>
</evidence>
<feature type="domain" description="EF-hand" evidence="9">
    <location>
        <begin position="55"/>
        <end position="90"/>
    </location>
</feature>
<evidence type="ECO:0000259" key="9">
    <source>
        <dbReference type="PROSITE" id="PS50222"/>
    </source>
</evidence>
<dbReference type="SMART" id="SM00239">
    <property type="entry name" value="C2"/>
    <property type="match status" value="1"/>
</dbReference>
<reference evidence="11" key="1">
    <citation type="journal article" date="2006" name="Science">
        <title>Phytophthora genome sequences uncover evolutionary origins and mechanisms of pathogenesis.</title>
        <authorList>
            <person name="Tyler B.M."/>
            <person name="Tripathy S."/>
            <person name="Zhang X."/>
            <person name="Dehal P."/>
            <person name="Jiang R.H."/>
            <person name="Aerts A."/>
            <person name="Arredondo F.D."/>
            <person name="Baxter L."/>
            <person name="Bensasson D."/>
            <person name="Beynon J.L."/>
            <person name="Chapman J."/>
            <person name="Damasceno C.M."/>
            <person name="Dorrance A.E."/>
            <person name="Dou D."/>
            <person name="Dickerman A.W."/>
            <person name="Dubchak I.L."/>
            <person name="Garbelotto M."/>
            <person name="Gijzen M."/>
            <person name="Gordon S.G."/>
            <person name="Govers F."/>
            <person name="Grunwald N.J."/>
            <person name="Huang W."/>
            <person name="Ivors K.L."/>
            <person name="Jones R.W."/>
            <person name="Kamoun S."/>
            <person name="Krampis K."/>
            <person name="Lamour K.H."/>
            <person name="Lee M.K."/>
            <person name="McDonald W.H."/>
            <person name="Medina M."/>
            <person name="Meijer H.J."/>
            <person name="Nordberg E.K."/>
            <person name="Maclean D.J."/>
            <person name="Ospina-Giraldo M.D."/>
            <person name="Morris P.F."/>
            <person name="Phuntumart V."/>
            <person name="Putnam N.H."/>
            <person name="Rash S."/>
            <person name="Rose J.K."/>
            <person name="Sakihama Y."/>
            <person name="Salamov A.A."/>
            <person name="Savidor A."/>
            <person name="Scheuring C.F."/>
            <person name="Smith B.M."/>
            <person name="Sobral B.W."/>
            <person name="Terry A."/>
            <person name="Torto-Alalibo T.A."/>
            <person name="Win J."/>
            <person name="Xu Z."/>
            <person name="Zhang H."/>
            <person name="Grigoriev I.V."/>
            <person name="Rokhsar D.S."/>
            <person name="Boore J.L."/>
        </authorList>
    </citation>
    <scope>NUCLEOTIDE SEQUENCE [LARGE SCALE GENOMIC DNA]</scope>
    <source>
        <strain evidence="11">Pr102</strain>
    </source>
</reference>
<dbReference type="Pfam" id="PF01412">
    <property type="entry name" value="ArfGap"/>
    <property type="match status" value="1"/>
</dbReference>
<evidence type="ECO:0000256" key="3">
    <source>
        <dbReference type="ARBA" id="ARBA00022771"/>
    </source>
</evidence>
<keyword evidence="11" id="KW-1185">Reference proteome</keyword>
<dbReference type="GO" id="GO:0005096">
    <property type="term" value="F:GTPase activator activity"/>
    <property type="evidence" value="ECO:0007669"/>
    <property type="project" value="UniProtKB-KW"/>
</dbReference>
<dbReference type="FunFam" id="1.10.220.150:FF:000009">
    <property type="entry name" value="stromal membrane-associated protein 1 isoform X1"/>
    <property type="match status" value="1"/>
</dbReference>
<keyword evidence="4" id="KW-0862">Zinc</keyword>
<evidence type="ECO:0008006" key="12">
    <source>
        <dbReference type="Google" id="ProtNLM"/>
    </source>
</evidence>
<evidence type="ECO:0000256" key="2">
    <source>
        <dbReference type="ARBA" id="ARBA00022723"/>
    </source>
</evidence>
<feature type="compositionally biased region" description="Low complexity" evidence="6">
    <location>
        <begin position="288"/>
        <end position="298"/>
    </location>
</feature>
<evidence type="ECO:0000256" key="5">
    <source>
        <dbReference type="PROSITE-ProRule" id="PRU00288"/>
    </source>
</evidence>
<evidence type="ECO:0000256" key="1">
    <source>
        <dbReference type="ARBA" id="ARBA00022468"/>
    </source>
</evidence>
<dbReference type="GO" id="GO:0008270">
    <property type="term" value="F:zinc ion binding"/>
    <property type="evidence" value="ECO:0007669"/>
    <property type="project" value="UniProtKB-KW"/>
</dbReference>
<dbReference type="InterPro" id="IPR035892">
    <property type="entry name" value="C2_domain_sf"/>
</dbReference>
<reference evidence="10" key="2">
    <citation type="submission" date="2015-06" db="UniProtKB">
        <authorList>
            <consortium name="EnsemblProtists"/>
        </authorList>
    </citation>
    <scope>IDENTIFICATION</scope>
    <source>
        <strain evidence="10">Pr102</strain>
    </source>
</reference>
<dbReference type="eggNOG" id="KOG1030">
    <property type="taxonomic scope" value="Eukaryota"/>
</dbReference>
<dbReference type="InterPro" id="IPR044518">
    <property type="entry name" value="ARF_GAP_AGD11/12/13"/>
</dbReference>